<dbReference type="Gene3D" id="1.50.10.20">
    <property type="match status" value="1"/>
</dbReference>
<protein>
    <submittedName>
        <fullName evidence="3">Prenyltransferase/squalene oxidase repeat-containing protein</fullName>
    </submittedName>
</protein>
<dbReference type="CDD" id="cd00688">
    <property type="entry name" value="ISOPREN_C2_like"/>
    <property type="match status" value="1"/>
</dbReference>
<evidence type="ECO:0000313" key="3">
    <source>
        <dbReference type="EMBL" id="XBH03767.1"/>
    </source>
</evidence>
<organism evidence="3">
    <name type="scientific">Singulisphaera sp. Ch08</name>
    <dbReference type="NCBI Taxonomy" id="3120278"/>
    <lineage>
        <taxon>Bacteria</taxon>
        <taxon>Pseudomonadati</taxon>
        <taxon>Planctomycetota</taxon>
        <taxon>Planctomycetia</taxon>
        <taxon>Isosphaerales</taxon>
        <taxon>Isosphaeraceae</taxon>
        <taxon>Singulisphaera</taxon>
    </lineage>
</organism>
<dbReference type="EMBL" id="CP155447">
    <property type="protein sequence ID" value="XBH03767.1"/>
    <property type="molecule type" value="Genomic_DNA"/>
</dbReference>
<sequence>MSRRTFHILATFSLLMPVVTAQADEPAKLGPNSDKEPMAEQFSLKQGARFLDRVSVDWTRQRKCGTCHTNYAHMMAGPTVEMRASAELVEVRTFFETRVAGWDNRATKPIADGEIVATAAALALNDAASTGTLHPRTRTALDRMWTIQRPDGAWNWFDCDLPPMEDDDYYGIALAAVAVGHAPGEYQSTEAARKGLDKVRGYLGQTPAPNLHHRALLLWASLKVDGLMDRAERERTVTDLLAKQRPDGGWSLTSLGKFTRRDGTPNPEDAPSDGYGTGFVIYVLRQAGMPAESKPIQQGIAWLKSHQRASGRWFTRSPTLDRVHYVTHAGTGYALMALAACGEK</sequence>
<feature type="region of interest" description="Disordered" evidence="1">
    <location>
        <begin position="253"/>
        <end position="273"/>
    </location>
</feature>
<proteinExistence type="predicted"/>
<keyword evidence="2" id="KW-0732">Signal</keyword>
<dbReference type="SUPFAM" id="SSF48239">
    <property type="entry name" value="Terpenoid cyclases/Protein prenyltransferases"/>
    <property type="match status" value="1"/>
</dbReference>
<feature type="chain" id="PRO_5043526218" evidence="2">
    <location>
        <begin position="24"/>
        <end position="344"/>
    </location>
</feature>
<reference evidence="3" key="1">
    <citation type="submission" date="2024-05" db="EMBL/GenBank/DDBJ databases">
        <title>Planctomycetes of the genus Singulisphaera possess chitinolytic capabilities.</title>
        <authorList>
            <person name="Ivanova A."/>
        </authorList>
    </citation>
    <scope>NUCLEOTIDE SEQUENCE</scope>
    <source>
        <strain evidence="3">Ch08T</strain>
    </source>
</reference>
<dbReference type="RefSeq" id="WP_406696507.1">
    <property type="nucleotide sequence ID" value="NZ_CP155447.1"/>
</dbReference>
<feature type="signal peptide" evidence="2">
    <location>
        <begin position="1"/>
        <end position="23"/>
    </location>
</feature>
<evidence type="ECO:0000256" key="2">
    <source>
        <dbReference type="SAM" id="SignalP"/>
    </source>
</evidence>
<evidence type="ECO:0000256" key="1">
    <source>
        <dbReference type="SAM" id="MobiDB-lite"/>
    </source>
</evidence>
<dbReference type="InterPro" id="IPR008930">
    <property type="entry name" value="Terpenoid_cyclase/PrenylTrfase"/>
</dbReference>
<accession>A0AAU7CFR0</accession>
<gene>
    <name evidence="3" type="ORF">V5E97_36510</name>
</gene>
<dbReference type="AlphaFoldDB" id="A0AAU7CFR0"/>
<name>A0AAU7CFR0_9BACT</name>